<comment type="caution">
    <text evidence="1">The sequence shown here is derived from an EMBL/GenBank/DDBJ whole genome shotgun (WGS) entry which is preliminary data.</text>
</comment>
<dbReference type="Proteomes" id="UP000193642">
    <property type="component" value="Unassembled WGS sequence"/>
</dbReference>
<sequence>MYKRALFRPDVRAATASTTSAPSSPLPIRAAASPKTGIISSNSNSTFPYPANIFIRARVLIVQEAEKLLESLEERKVPIEEAVLGQVETLRGKVLNLETSILGSEGKVLKDFTWGMNPDGGLISEEDSREILVAEVHEMKEGLIREVNQIVSLVEGKARGGASSLFPPAQQHASK</sequence>
<dbReference type="OrthoDB" id="2133606at2759"/>
<name>A0A1Y2CTM3_9FUNG</name>
<accession>A0A1Y2CTM3</accession>
<evidence type="ECO:0000313" key="2">
    <source>
        <dbReference type="Proteomes" id="UP000193642"/>
    </source>
</evidence>
<reference evidence="1 2" key="1">
    <citation type="submission" date="2016-07" db="EMBL/GenBank/DDBJ databases">
        <title>Pervasive Adenine N6-methylation of Active Genes in Fungi.</title>
        <authorList>
            <consortium name="DOE Joint Genome Institute"/>
            <person name="Mondo S.J."/>
            <person name="Dannebaum R.O."/>
            <person name="Kuo R.C."/>
            <person name="Labutti K."/>
            <person name="Haridas S."/>
            <person name="Kuo A."/>
            <person name="Salamov A."/>
            <person name="Ahrendt S.R."/>
            <person name="Lipzen A."/>
            <person name="Sullivan W."/>
            <person name="Andreopoulos W.B."/>
            <person name="Clum A."/>
            <person name="Lindquist E."/>
            <person name="Daum C."/>
            <person name="Ramamoorthy G.K."/>
            <person name="Gryganskyi A."/>
            <person name="Culley D."/>
            <person name="Magnuson J.K."/>
            <person name="James T.Y."/>
            <person name="O'Malley M.A."/>
            <person name="Stajich J.E."/>
            <person name="Spatafora J.W."/>
            <person name="Visel A."/>
            <person name="Grigoriev I.V."/>
        </authorList>
    </citation>
    <scope>NUCLEOTIDE SEQUENCE [LARGE SCALE GENOMIC DNA]</scope>
    <source>
        <strain evidence="1 2">JEL800</strain>
    </source>
</reference>
<organism evidence="1 2">
    <name type="scientific">Rhizoclosmatium globosum</name>
    <dbReference type="NCBI Taxonomy" id="329046"/>
    <lineage>
        <taxon>Eukaryota</taxon>
        <taxon>Fungi</taxon>
        <taxon>Fungi incertae sedis</taxon>
        <taxon>Chytridiomycota</taxon>
        <taxon>Chytridiomycota incertae sedis</taxon>
        <taxon>Chytridiomycetes</taxon>
        <taxon>Chytridiales</taxon>
        <taxon>Chytriomycetaceae</taxon>
        <taxon>Rhizoclosmatium</taxon>
    </lineage>
</organism>
<protein>
    <submittedName>
        <fullName evidence="1">Uncharacterized protein</fullName>
    </submittedName>
</protein>
<keyword evidence="2" id="KW-1185">Reference proteome</keyword>
<evidence type="ECO:0000313" key="1">
    <source>
        <dbReference type="EMBL" id="ORY50307.1"/>
    </source>
</evidence>
<dbReference type="EMBL" id="MCGO01000007">
    <property type="protein sequence ID" value="ORY50307.1"/>
    <property type="molecule type" value="Genomic_DNA"/>
</dbReference>
<gene>
    <name evidence="1" type="ORF">BCR33DRAFT_781065</name>
</gene>
<proteinExistence type="predicted"/>
<dbReference type="AlphaFoldDB" id="A0A1Y2CTM3"/>